<organism evidence="1 3">
    <name type="scientific">Pyrodictium delaneyi</name>
    <dbReference type="NCBI Taxonomy" id="1273541"/>
    <lineage>
        <taxon>Archaea</taxon>
        <taxon>Thermoproteota</taxon>
        <taxon>Thermoprotei</taxon>
        <taxon>Desulfurococcales</taxon>
        <taxon>Pyrodictiaceae</taxon>
        <taxon>Pyrodictium</taxon>
    </lineage>
</organism>
<evidence type="ECO:0000313" key="1">
    <source>
        <dbReference type="EMBL" id="ALL01627.1"/>
    </source>
</evidence>
<evidence type="ECO:0008006" key="5">
    <source>
        <dbReference type="Google" id="ProtNLM"/>
    </source>
</evidence>
<dbReference type="InterPro" id="IPR036968">
    <property type="entry name" value="Enolpyruvate_Tfrase_sf"/>
</dbReference>
<keyword evidence="4" id="KW-1185">Reference proteome</keyword>
<dbReference type="STRING" id="1273541.Pyrde_1584"/>
<sequence>MISGARDMKARVIECSGASGSVTAPPSLWETLVGIVAVAARGGGEVDGVKRESKCITTLLHALQALGYRAEWISSTRLTIHEEGEQKSRVVVDTTCGLLVPGLIAPLAAVRLPPGGQLIVRGTSESSLSFSLRPLIEAVIAVGGRAWPGGTLSRLVVVEPSIYKPHGRIARLYGPPGFIAAGVAAALAATGGGRLMTYGSPVRGVGRLAAMTRALRLAGFEVIESGPSLIIGALGDGESRLVVEGGPHETALLLALASPCIGGEIRVEGLPIREEELSTLEYMLKATGFEAYKECRDSNCSIVATSFEPLSATITVRDEPGYMLYAAAQVAAWARLVISGLNTVTLEGLLDKRFESFLQQLGVNAFYEDEGDRLVAEGEQPKSIRKSIECNDPVYCAAALARLLRLGSGSLEGIDVLEDIAPGVLEGLLALGVGLDVS</sequence>
<dbReference type="SUPFAM" id="SSF55205">
    <property type="entry name" value="EPT/RTPC-like"/>
    <property type="match status" value="1"/>
</dbReference>
<name>A0A0P0N4U2_9CREN</name>
<dbReference type="KEGG" id="pdl:Pyrde_1584"/>
<dbReference type="Gene3D" id="3.65.10.10">
    <property type="entry name" value="Enolpyruvate transferase domain"/>
    <property type="match status" value="1"/>
</dbReference>
<dbReference type="EMBL" id="CP013011">
    <property type="protein sequence ID" value="ALL01627.1"/>
    <property type="molecule type" value="Genomic_DNA"/>
</dbReference>
<evidence type="ECO:0000313" key="4">
    <source>
        <dbReference type="Proteomes" id="UP000196694"/>
    </source>
</evidence>
<evidence type="ECO:0000313" key="2">
    <source>
        <dbReference type="EMBL" id="OWJ55137.1"/>
    </source>
</evidence>
<proteinExistence type="predicted"/>
<reference evidence="1 3" key="1">
    <citation type="submission" date="2015-10" db="EMBL/GenBank/DDBJ databases">
        <title>Complete genome sequence of hyperthermophilic archaeon Pyrodictium delaneyi Su06.</title>
        <authorList>
            <person name="Jung J.-H."/>
            <person name="Lin J."/>
            <person name="Holden J.F."/>
            <person name="Park C.-S."/>
        </authorList>
    </citation>
    <scope>NUCLEOTIDE SEQUENCE [LARGE SCALE GENOMIC DNA]</scope>
    <source>
        <strain evidence="1 3">Su06</strain>
    </source>
</reference>
<dbReference type="Proteomes" id="UP000058613">
    <property type="component" value="Chromosome"/>
</dbReference>
<dbReference type="EMBL" id="NCQP01000002">
    <property type="protein sequence ID" value="OWJ55137.1"/>
    <property type="molecule type" value="Genomic_DNA"/>
</dbReference>
<dbReference type="GO" id="GO:0016765">
    <property type="term" value="F:transferase activity, transferring alkyl or aryl (other than methyl) groups"/>
    <property type="evidence" value="ECO:0007669"/>
    <property type="project" value="InterPro"/>
</dbReference>
<accession>A0A0P0N4U2</accession>
<reference evidence="2 4" key="2">
    <citation type="submission" date="2017-05" db="EMBL/GenBank/DDBJ databases">
        <title>The draft genome of the hyperthermophilic archaeon 'Pyrodictium delaneyi strain Hulk', an iron and nitrate reducer, reveals the capacity for sulfate reduction.</title>
        <authorList>
            <person name="Demey L.M."/>
            <person name="Miller C."/>
            <person name="Manzella M."/>
            <person name="Reguera G."/>
            <person name="Kashefi K."/>
        </authorList>
    </citation>
    <scope>NUCLEOTIDE SEQUENCE [LARGE SCALE GENOMIC DNA]</scope>
    <source>
        <strain evidence="2 4">Hulk</strain>
    </source>
</reference>
<protein>
    <recommendedName>
        <fullName evidence="5">3-phosphoshikimate 1-carboxyvinyltransferase</fullName>
    </recommendedName>
</protein>
<dbReference type="InterPro" id="IPR013792">
    <property type="entry name" value="RNA3'P_cycl/enolpyr_Trfase_a/b"/>
</dbReference>
<dbReference type="AlphaFoldDB" id="A0A0P0N4U2"/>
<evidence type="ECO:0000313" key="3">
    <source>
        <dbReference type="Proteomes" id="UP000058613"/>
    </source>
</evidence>
<gene>
    <name evidence="2" type="ORF">Pdsh_05500</name>
    <name evidence="1" type="ORF">Pyrde_1584</name>
</gene>
<dbReference type="Proteomes" id="UP000196694">
    <property type="component" value="Unassembled WGS sequence"/>
</dbReference>